<name>A0ABW7JJN4_9NOCA</name>
<feature type="region of interest" description="Disordered" evidence="1">
    <location>
        <begin position="1"/>
        <end position="61"/>
    </location>
</feature>
<proteinExistence type="predicted"/>
<dbReference type="Proteomes" id="UP001609175">
    <property type="component" value="Unassembled WGS sequence"/>
</dbReference>
<dbReference type="EMBL" id="JBIMSO010000031">
    <property type="protein sequence ID" value="MFH5207877.1"/>
    <property type="molecule type" value="Genomic_DNA"/>
</dbReference>
<reference evidence="2 3" key="1">
    <citation type="submission" date="2024-10" db="EMBL/GenBank/DDBJ databases">
        <authorList>
            <person name="Riesco R."/>
        </authorList>
    </citation>
    <scope>NUCLEOTIDE SEQUENCE [LARGE SCALE GENOMIC DNA]</scope>
    <source>
        <strain evidence="2 3">NCIMB 15449</strain>
    </source>
</reference>
<organism evidence="2 3">
    <name type="scientific">Antrihabitans spumae</name>
    <dbReference type="NCBI Taxonomy" id="3373370"/>
    <lineage>
        <taxon>Bacteria</taxon>
        <taxon>Bacillati</taxon>
        <taxon>Actinomycetota</taxon>
        <taxon>Actinomycetes</taxon>
        <taxon>Mycobacteriales</taxon>
        <taxon>Nocardiaceae</taxon>
        <taxon>Antrihabitans</taxon>
    </lineage>
</organism>
<feature type="compositionally biased region" description="Basic and acidic residues" evidence="1">
    <location>
        <begin position="34"/>
        <end position="43"/>
    </location>
</feature>
<sequence length="70" mass="6943">MVVESGGEVAEGEDELGVLGGGSGVVEGDMPALQRDHVERGDGEDVVEGGVGSCGGDVDDDEVSVVVDGR</sequence>
<evidence type="ECO:0000313" key="3">
    <source>
        <dbReference type="Proteomes" id="UP001609175"/>
    </source>
</evidence>
<gene>
    <name evidence="2" type="ORF">ACHIPZ_06565</name>
</gene>
<evidence type="ECO:0000313" key="2">
    <source>
        <dbReference type="EMBL" id="MFH5207877.1"/>
    </source>
</evidence>
<dbReference type="RefSeq" id="WP_395113316.1">
    <property type="nucleotide sequence ID" value="NZ_JBIMSO010000031.1"/>
</dbReference>
<evidence type="ECO:0000256" key="1">
    <source>
        <dbReference type="SAM" id="MobiDB-lite"/>
    </source>
</evidence>
<accession>A0ABW7JJN4</accession>
<comment type="caution">
    <text evidence="2">The sequence shown here is derived from an EMBL/GenBank/DDBJ whole genome shotgun (WGS) entry which is preliminary data.</text>
</comment>
<protein>
    <submittedName>
        <fullName evidence="2">Uncharacterized protein</fullName>
    </submittedName>
</protein>